<feature type="chain" id="PRO_5017396295" evidence="2">
    <location>
        <begin position="22"/>
        <end position="215"/>
    </location>
</feature>
<dbReference type="InterPro" id="IPR006315">
    <property type="entry name" value="OM_autotransptr_brl_dom"/>
</dbReference>
<dbReference type="EMBL" id="FOYD01000008">
    <property type="protein sequence ID" value="SFQ85678.1"/>
    <property type="molecule type" value="Genomic_DNA"/>
</dbReference>
<dbReference type="GO" id="GO:0019867">
    <property type="term" value="C:outer membrane"/>
    <property type="evidence" value="ECO:0007669"/>
    <property type="project" value="InterPro"/>
</dbReference>
<protein>
    <submittedName>
        <fullName evidence="4">Outer membrane autotransporter barrel domain-containing protein</fullName>
    </submittedName>
</protein>
<organism evidence="4 5">
    <name type="scientific">Halopseudomonas formosensis</name>
    <dbReference type="NCBI Taxonomy" id="1002526"/>
    <lineage>
        <taxon>Bacteria</taxon>
        <taxon>Pseudomonadati</taxon>
        <taxon>Pseudomonadota</taxon>
        <taxon>Gammaproteobacteria</taxon>
        <taxon>Pseudomonadales</taxon>
        <taxon>Pseudomonadaceae</taxon>
        <taxon>Halopseudomonas</taxon>
    </lineage>
</organism>
<feature type="signal peptide" evidence="2">
    <location>
        <begin position="1"/>
        <end position="21"/>
    </location>
</feature>
<dbReference type="NCBIfam" id="TIGR01414">
    <property type="entry name" value="autotrans_barl"/>
    <property type="match status" value="1"/>
</dbReference>
<dbReference type="RefSeq" id="WP_177197848.1">
    <property type="nucleotide sequence ID" value="NZ_FOYD01000008.1"/>
</dbReference>
<gene>
    <name evidence="4" type="ORF">SAMN05216578_1085</name>
</gene>
<dbReference type="Proteomes" id="UP000242815">
    <property type="component" value="Unassembled WGS sequence"/>
</dbReference>
<evidence type="ECO:0000256" key="2">
    <source>
        <dbReference type="SAM" id="SignalP"/>
    </source>
</evidence>
<dbReference type="Pfam" id="PF13505">
    <property type="entry name" value="OMP_b-brl"/>
    <property type="match status" value="1"/>
</dbReference>
<evidence type="ECO:0000313" key="4">
    <source>
        <dbReference type="EMBL" id="SFQ85678.1"/>
    </source>
</evidence>
<dbReference type="STRING" id="1002526.SAMN05216578_1085"/>
<evidence type="ECO:0000313" key="5">
    <source>
        <dbReference type="Proteomes" id="UP000242815"/>
    </source>
</evidence>
<dbReference type="InterPro" id="IPR011250">
    <property type="entry name" value="OMP/PagP_B-barrel"/>
</dbReference>
<proteinExistence type="predicted"/>
<keyword evidence="1 2" id="KW-0732">Signal</keyword>
<sequence>MMRKSLLAVLVSGLMVTGVQAADNQVNGYLFGNIGQAEADKPGFIKDLDAEAAAFADDFGFGFRSSWDDKDTAFKIGAGIQLNQHIAVEFQYIDLGTPEYKASITDGVDTMSLKMTGKTDGYGMNLVGSLPFDRFKLFGKVGYHKLETEASLKVTDGGFSMKESDSEKEWVTSYGIGASYAFTPQVELAAEIERYQDVADEYDVDFASIGLRYNF</sequence>
<evidence type="ECO:0000259" key="3">
    <source>
        <dbReference type="Pfam" id="PF13505"/>
    </source>
</evidence>
<feature type="domain" description="Outer membrane protein beta-barrel" evidence="3">
    <location>
        <begin position="8"/>
        <end position="215"/>
    </location>
</feature>
<dbReference type="AlphaFoldDB" id="A0A1I6BXL1"/>
<dbReference type="Gene3D" id="2.40.160.20">
    <property type="match status" value="1"/>
</dbReference>
<reference evidence="4 5" key="1">
    <citation type="submission" date="2016-10" db="EMBL/GenBank/DDBJ databases">
        <authorList>
            <person name="de Groot N.N."/>
        </authorList>
    </citation>
    <scope>NUCLEOTIDE SEQUENCE [LARGE SCALE GENOMIC DNA]</scope>
    <source>
        <strain evidence="4 5">JCM 18415</strain>
    </source>
</reference>
<dbReference type="SUPFAM" id="SSF56925">
    <property type="entry name" value="OMPA-like"/>
    <property type="match status" value="1"/>
</dbReference>
<evidence type="ECO:0000256" key="1">
    <source>
        <dbReference type="ARBA" id="ARBA00022729"/>
    </source>
</evidence>
<name>A0A1I6BXL1_9GAMM</name>
<dbReference type="InterPro" id="IPR027385">
    <property type="entry name" value="Beta-barrel_OMP"/>
</dbReference>
<accession>A0A1I6BXL1</accession>